<reference evidence="7 8" key="1">
    <citation type="journal article" date="2016" name="Nat. Commun.">
        <title>Thousands of microbial genomes shed light on interconnected biogeochemical processes in an aquifer system.</title>
        <authorList>
            <person name="Anantharaman K."/>
            <person name="Brown C.T."/>
            <person name="Hug L.A."/>
            <person name="Sharon I."/>
            <person name="Castelle C.J."/>
            <person name="Probst A.J."/>
            <person name="Thomas B.C."/>
            <person name="Singh A."/>
            <person name="Wilkins M.J."/>
            <person name="Karaoz U."/>
            <person name="Brodie E.L."/>
            <person name="Williams K.H."/>
            <person name="Hubbard S.S."/>
            <person name="Banfield J.F."/>
        </authorList>
    </citation>
    <scope>NUCLEOTIDE SEQUENCE [LARGE SCALE GENOMIC DNA]</scope>
</reference>
<evidence type="ECO:0000259" key="6">
    <source>
        <dbReference type="Pfam" id="PF01699"/>
    </source>
</evidence>
<feature type="transmembrane region" description="Helical" evidence="5">
    <location>
        <begin position="302"/>
        <end position="319"/>
    </location>
</feature>
<keyword evidence="3 5" id="KW-1133">Transmembrane helix</keyword>
<organism evidence="7 8">
    <name type="scientific">Candidatus Vogelbacteria bacterium RIFOXYD1_FULL_46_19</name>
    <dbReference type="NCBI Taxonomy" id="1802439"/>
    <lineage>
        <taxon>Bacteria</taxon>
        <taxon>Candidatus Vogeliibacteriota</taxon>
    </lineage>
</organism>
<feature type="transmembrane region" description="Helical" evidence="5">
    <location>
        <begin position="6"/>
        <end position="29"/>
    </location>
</feature>
<evidence type="ECO:0000256" key="2">
    <source>
        <dbReference type="ARBA" id="ARBA00022692"/>
    </source>
</evidence>
<evidence type="ECO:0000256" key="4">
    <source>
        <dbReference type="ARBA" id="ARBA00023136"/>
    </source>
</evidence>
<dbReference type="GO" id="GO:0005886">
    <property type="term" value="C:plasma membrane"/>
    <property type="evidence" value="ECO:0007669"/>
    <property type="project" value="TreeGrafter"/>
</dbReference>
<proteinExistence type="predicted"/>
<dbReference type="Gene3D" id="1.20.1420.30">
    <property type="entry name" value="NCX, central ion-binding region"/>
    <property type="match status" value="1"/>
</dbReference>
<dbReference type="GO" id="GO:0005262">
    <property type="term" value="F:calcium channel activity"/>
    <property type="evidence" value="ECO:0007669"/>
    <property type="project" value="TreeGrafter"/>
</dbReference>
<protein>
    <recommendedName>
        <fullName evidence="6">Sodium/calcium exchanger membrane region domain-containing protein</fullName>
    </recommendedName>
</protein>
<feature type="domain" description="Sodium/calcium exchanger membrane region" evidence="6">
    <location>
        <begin position="7"/>
        <end position="149"/>
    </location>
</feature>
<keyword evidence="2 5" id="KW-0812">Transmembrane</keyword>
<evidence type="ECO:0000256" key="3">
    <source>
        <dbReference type="ARBA" id="ARBA00022989"/>
    </source>
</evidence>
<feature type="transmembrane region" description="Helical" evidence="5">
    <location>
        <begin position="41"/>
        <end position="63"/>
    </location>
</feature>
<evidence type="ECO:0000313" key="7">
    <source>
        <dbReference type="EMBL" id="OHA60080.1"/>
    </source>
</evidence>
<dbReference type="PANTHER" id="PTHR10846">
    <property type="entry name" value="SODIUM/POTASSIUM/CALCIUM EXCHANGER"/>
    <property type="match status" value="1"/>
</dbReference>
<dbReference type="Pfam" id="PF01699">
    <property type="entry name" value="Na_Ca_ex"/>
    <property type="match status" value="2"/>
</dbReference>
<feature type="transmembrane region" description="Helical" evidence="5">
    <location>
        <begin position="269"/>
        <end position="290"/>
    </location>
</feature>
<name>A0A1G2QHL8_9BACT</name>
<dbReference type="Proteomes" id="UP000177838">
    <property type="component" value="Unassembled WGS sequence"/>
</dbReference>
<dbReference type="GO" id="GO:0008273">
    <property type="term" value="F:calcium, potassium:sodium antiporter activity"/>
    <property type="evidence" value="ECO:0007669"/>
    <property type="project" value="TreeGrafter"/>
</dbReference>
<dbReference type="PANTHER" id="PTHR10846:SF8">
    <property type="entry name" value="INNER MEMBRANE PROTEIN YRBG"/>
    <property type="match status" value="1"/>
</dbReference>
<feature type="transmembrane region" description="Helical" evidence="5">
    <location>
        <begin position="241"/>
        <end position="263"/>
    </location>
</feature>
<dbReference type="InterPro" id="IPR004837">
    <property type="entry name" value="NaCa_Exmemb"/>
</dbReference>
<gene>
    <name evidence="7" type="ORF">A2589_00115</name>
</gene>
<evidence type="ECO:0000256" key="5">
    <source>
        <dbReference type="SAM" id="Phobius"/>
    </source>
</evidence>
<comment type="subcellular location">
    <subcellularLocation>
        <location evidence="1">Membrane</location>
        <topology evidence="1">Multi-pass membrane protein</topology>
    </subcellularLocation>
</comment>
<feature type="domain" description="Sodium/calcium exchanger membrane region" evidence="6">
    <location>
        <begin position="181"/>
        <end position="317"/>
    </location>
</feature>
<feature type="transmembrane region" description="Helical" evidence="5">
    <location>
        <begin position="179"/>
        <end position="202"/>
    </location>
</feature>
<comment type="caution">
    <text evidence="7">The sequence shown here is derived from an EMBL/GenBank/DDBJ whole genome shotgun (WGS) entry which is preliminary data.</text>
</comment>
<feature type="transmembrane region" description="Helical" evidence="5">
    <location>
        <begin position="75"/>
        <end position="94"/>
    </location>
</feature>
<evidence type="ECO:0000256" key="1">
    <source>
        <dbReference type="ARBA" id="ARBA00004141"/>
    </source>
</evidence>
<dbReference type="InterPro" id="IPR004481">
    <property type="entry name" value="K/Na/Ca-exchanger"/>
</dbReference>
<feature type="transmembrane region" description="Helical" evidence="5">
    <location>
        <begin position="131"/>
        <end position="149"/>
    </location>
</feature>
<feature type="transmembrane region" description="Helical" evidence="5">
    <location>
        <begin position="208"/>
        <end position="229"/>
    </location>
</feature>
<evidence type="ECO:0000313" key="8">
    <source>
        <dbReference type="Proteomes" id="UP000177838"/>
    </source>
</evidence>
<keyword evidence="4 5" id="KW-0472">Membrane</keyword>
<dbReference type="AlphaFoldDB" id="A0A1G2QHL8"/>
<sequence length="320" mass="34873">MIWILNLALFVGSASLLYIASEMIVSGLVRLARYFGWKEFVVAFFVMAMAASLPNFFVGLTSALKNIPQLSFGDIMGNNIIALTVAVALATFFAPKKELPADGQTIQSTLIFTTVAALLPLLLIVDNVLSRGDGLILILFFLSYIYWLFSKKERFTKTYDPTDTAKLNLSQALLTTTKITGGIGILFVASQGIVLSATFLATDLGLPLILVGIIILGLGSALPEIYFAFSSARRGETDMILGNLMGSVIIPASLILGLVAIIHPISSQSLAWIASSRMVLLLAIILFFVFTRSSHKISQRESLILLLVYLVFIMTIIFYK</sequence>
<accession>A0A1G2QHL8</accession>
<dbReference type="EMBL" id="MHTK01000002">
    <property type="protein sequence ID" value="OHA60080.1"/>
    <property type="molecule type" value="Genomic_DNA"/>
</dbReference>
<dbReference type="InterPro" id="IPR044880">
    <property type="entry name" value="NCX_ion-bd_dom_sf"/>
</dbReference>
<dbReference type="GO" id="GO:0006874">
    <property type="term" value="P:intracellular calcium ion homeostasis"/>
    <property type="evidence" value="ECO:0007669"/>
    <property type="project" value="TreeGrafter"/>
</dbReference>